<evidence type="ECO:0000256" key="1">
    <source>
        <dbReference type="SAM" id="MobiDB-lite"/>
    </source>
</evidence>
<feature type="region of interest" description="Disordered" evidence="1">
    <location>
        <begin position="104"/>
        <end position="237"/>
    </location>
</feature>
<dbReference type="Pfam" id="PF26296">
    <property type="entry name" value="DUF8080"/>
    <property type="match status" value="1"/>
</dbReference>
<name>A0ABY5RG97_HALLR</name>
<dbReference type="RefSeq" id="WP_258303146.1">
    <property type="nucleotide sequence ID" value="NZ_CP078063.1"/>
</dbReference>
<dbReference type="GeneID" id="74528386"/>
<protein>
    <recommendedName>
        <fullName evidence="2">DUF8080 domain-containing protein</fullName>
    </recommendedName>
</protein>
<evidence type="ECO:0000259" key="2">
    <source>
        <dbReference type="Pfam" id="PF26296"/>
    </source>
</evidence>
<gene>
    <name evidence="3" type="ORF">KU306_05775</name>
</gene>
<reference evidence="3" key="1">
    <citation type="submission" date="2021-07" db="EMBL/GenBank/DDBJ databases">
        <title>Studies on halocins as antimicrobial molecules from haloarchaea.</title>
        <authorList>
            <person name="Kumar S."/>
            <person name="Khare S.K."/>
        </authorList>
    </citation>
    <scope>NUCLEOTIDE SEQUENCE</scope>
    <source>
        <strain evidence="3">NCIM 5678</strain>
    </source>
</reference>
<evidence type="ECO:0000313" key="3">
    <source>
        <dbReference type="EMBL" id="UVE51386.1"/>
    </source>
</evidence>
<dbReference type="EMBL" id="CP078063">
    <property type="protein sequence ID" value="UVE51386.1"/>
    <property type="molecule type" value="Genomic_DNA"/>
</dbReference>
<dbReference type="Pfam" id="PF25256">
    <property type="entry name" value="DUF7857"/>
    <property type="match status" value="1"/>
</dbReference>
<keyword evidence="4" id="KW-1185">Reference proteome</keyword>
<dbReference type="InterPro" id="IPR057179">
    <property type="entry name" value="DUF7857"/>
</dbReference>
<proteinExistence type="predicted"/>
<feature type="compositionally biased region" description="Low complexity" evidence="1">
    <location>
        <begin position="183"/>
        <end position="195"/>
    </location>
</feature>
<sequence length="313" mass="32648">MDFDVDVSVADAVALVTVRFDNTTPVDQRVRLRNRLDGPVLPPRRSGVPEDGWDETGFEGVVPTDSTLAVGYACAIDASGDDGSSLTPEDVVSVDVLGRDDSEAISQQASPEDAIRELGPCRPPADVVPAPQPTPTEVAGESEVESESDAGAELSRETASVDTAAEAERATGPVEFPTDEEVAAAVESETPSVEVSEPRSDSPADDTEVTHSAIDDAEVTHSAIDDTEAHPTTDDVGSFLTAAERRIELAERLDGASVETAATALASSEVEASALSSLAADRDELRRLAARATALADRAADADPDTDALRRLA</sequence>
<accession>A0ABY5RG97</accession>
<feature type="domain" description="DUF8080" evidence="2">
    <location>
        <begin position="234"/>
        <end position="303"/>
    </location>
</feature>
<dbReference type="InterPro" id="IPR058393">
    <property type="entry name" value="DUF8080"/>
</dbReference>
<feature type="compositionally biased region" description="Basic and acidic residues" evidence="1">
    <location>
        <begin position="223"/>
        <end position="233"/>
    </location>
</feature>
<feature type="compositionally biased region" description="Acidic residues" evidence="1">
    <location>
        <begin position="140"/>
        <end position="150"/>
    </location>
</feature>
<organism evidence="3 4">
    <name type="scientific">Haloferax larsenii</name>
    <dbReference type="NCBI Taxonomy" id="302484"/>
    <lineage>
        <taxon>Archaea</taxon>
        <taxon>Methanobacteriati</taxon>
        <taxon>Methanobacteriota</taxon>
        <taxon>Stenosarchaea group</taxon>
        <taxon>Halobacteria</taxon>
        <taxon>Halobacteriales</taxon>
        <taxon>Haloferacaceae</taxon>
        <taxon>Haloferax</taxon>
    </lineage>
</organism>
<dbReference type="Proteomes" id="UP001058330">
    <property type="component" value="Chromosome"/>
</dbReference>
<evidence type="ECO:0000313" key="4">
    <source>
        <dbReference type="Proteomes" id="UP001058330"/>
    </source>
</evidence>